<dbReference type="SMART" id="SM00854">
    <property type="entry name" value="PGA_cap"/>
    <property type="match status" value="1"/>
</dbReference>
<comment type="similarity">
    <text evidence="1">Belongs to the CapA family.</text>
</comment>
<dbReference type="AlphaFoldDB" id="A0A0P6XPD6"/>
<dbReference type="PANTHER" id="PTHR33393">
    <property type="entry name" value="POLYGLUTAMINE SYNTHESIS ACCESSORY PROTEIN RV0574C-RELATED"/>
    <property type="match status" value="1"/>
</dbReference>
<dbReference type="PANTHER" id="PTHR33393:SF13">
    <property type="entry name" value="PGA BIOSYNTHESIS PROTEIN CAPA"/>
    <property type="match status" value="1"/>
</dbReference>
<dbReference type="SUPFAM" id="SSF56300">
    <property type="entry name" value="Metallo-dependent phosphatases"/>
    <property type="match status" value="1"/>
</dbReference>
<name>A0A0P6XPD6_9CHLR</name>
<dbReference type="InterPro" id="IPR052169">
    <property type="entry name" value="CW_Biosynth-Accessory"/>
</dbReference>
<feature type="domain" description="Capsule synthesis protein CapA" evidence="2">
    <location>
        <begin position="231"/>
        <end position="471"/>
    </location>
</feature>
<evidence type="ECO:0000259" key="2">
    <source>
        <dbReference type="SMART" id="SM00854"/>
    </source>
</evidence>
<dbReference type="InterPro" id="IPR029052">
    <property type="entry name" value="Metallo-depent_PP-like"/>
</dbReference>
<gene>
    <name evidence="3" type="ORF">ADN01_15000</name>
</gene>
<dbReference type="InterPro" id="IPR019079">
    <property type="entry name" value="Capsule_synth_CapA"/>
</dbReference>
<evidence type="ECO:0000313" key="4">
    <source>
        <dbReference type="Proteomes" id="UP000050501"/>
    </source>
</evidence>
<reference evidence="3 4" key="1">
    <citation type="submission" date="2015-07" db="EMBL/GenBank/DDBJ databases">
        <title>Genome sequence of Levilinea saccharolytica DSM 16555.</title>
        <authorList>
            <person name="Hemp J."/>
            <person name="Ward L.M."/>
            <person name="Pace L.A."/>
            <person name="Fischer W.W."/>
        </authorList>
    </citation>
    <scope>NUCLEOTIDE SEQUENCE [LARGE SCALE GENOMIC DNA]</scope>
    <source>
        <strain evidence="3 4">KIBI-1</strain>
    </source>
</reference>
<dbReference type="Pfam" id="PF09587">
    <property type="entry name" value="PGA_cap"/>
    <property type="match status" value="1"/>
</dbReference>
<sequence>MLVCLLLAGCRAAPLPRAVPTPFQPLMPTAMPTPAPFTPTPEARLWVDPMLPADLREAVQTVGAVKTAERFEEANLHLGVTFTPKRAAEWVYALAAPFSSLDDGVDGEALRAFWSGKEAPGMPEEPILMSAETLAAFEARWGQAAAGAVEVASAEDLLKIAWGQPQRWALIPFEALEPRWKVLRVDGVSPLDREFQAQSYPLTVYYGVVEGDPAGWVQFPASNRDSQRLTVVVMSGVTALVRSTGAKMETLGMRYPGEEIKDWLRDADFTHVSNEVSFDPRCPPANPHQTSLMFCSRPEYLDLLSYVGVDIVELSGNHVMDYEVGSLPYSLEQYRQRNMRYYAAGMTQQEAREPLLLEHHGNKIAFVGCNPAGPPTVWATETRPGVANCDDDWMTAKIGELRDQGYLVIATVQYFEHYAMTITPFQQRDFPPLAEAGAVIVQGSQAHYPQGFGFVGNSLIHYGLGNLFFDQMYVPEGFGGQSFHPDLPIPGTRLEFIDRHVFYDGRYVGSEILTAVLEDYAQPRPMSAAERRVFLQEAFRVSLWPADEENQP</sequence>
<dbReference type="EMBL" id="LGCM01000055">
    <property type="protein sequence ID" value="KPL78497.1"/>
    <property type="molecule type" value="Genomic_DNA"/>
</dbReference>
<comment type="caution">
    <text evidence="3">The sequence shown here is derived from an EMBL/GenBank/DDBJ whole genome shotgun (WGS) entry which is preliminary data.</text>
</comment>
<evidence type="ECO:0000313" key="3">
    <source>
        <dbReference type="EMBL" id="KPL78497.1"/>
    </source>
</evidence>
<dbReference type="STRING" id="229921.ADN01_15000"/>
<evidence type="ECO:0000256" key="1">
    <source>
        <dbReference type="ARBA" id="ARBA00005662"/>
    </source>
</evidence>
<keyword evidence="4" id="KW-1185">Reference proteome</keyword>
<protein>
    <recommendedName>
        <fullName evidence="2">Capsule synthesis protein CapA domain-containing protein</fullName>
    </recommendedName>
</protein>
<dbReference type="Proteomes" id="UP000050501">
    <property type="component" value="Unassembled WGS sequence"/>
</dbReference>
<accession>A0A0P6XPD6</accession>
<proteinExistence type="inferred from homology"/>
<organism evidence="3 4">
    <name type="scientific">Levilinea saccharolytica</name>
    <dbReference type="NCBI Taxonomy" id="229921"/>
    <lineage>
        <taxon>Bacteria</taxon>
        <taxon>Bacillati</taxon>
        <taxon>Chloroflexota</taxon>
        <taxon>Anaerolineae</taxon>
        <taxon>Anaerolineales</taxon>
        <taxon>Anaerolineaceae</taxon>
        <taxon>Levilinea</taxon>
    </lineage>
</organism>